<keyword evidence="5 11" id="KW-0378">Hydrolase</keyword>
<keyword evidence="7 11" id="KW-0326">Glycosidase</keyword>
<dbReference type="EC" id="3.2.1.39" evidence="3"/>
<dbReference type="GO" id="GO:0042973">
    <property type="term" value="F:glucan endo-1,3-beta-D-glucosidase activity"/>
    <property type="evidence" value="ECO:0007669"/>
    <property type="project" value="UniProtKB-EC"/>
</dbReference>
<dbReference type="Gene3D" id="3.20.20.80">
    <property type="entry name" value="Glycosidases"/>
    <property type="match status" value="1"/>
</dbReference>
<dbReference type="PROSITE" id="PS00587">
    <property type="entry name" value="GLYCOSYL_HYDROL_F17"/>
    <property type="match status" value="1"/>
</dbReference>
<keyword evidence="4 12" id="KW-0732">Signal</keyword>
<dbReference type="InterPro" id="IPR000490">
    <property type="entry name" value="Glyco_hydro_17"/>
</dbReference>
<protein>
    <recommendedName>
        <fullName evidence="3">glucan endo-1,3-beta-D-glucosidase</fullName>
        <ecNumber evidence="3">3.2.1.39</ecNumber>
    </recommendedName>
    <alternativeName>
        <fullName evidence="8">(1-&gt;3)-beta-glucan endohydrolase</fullName>
    </alternativeName>
    <alternativeName>
        <fullName evidence="9">Beta-1,3-endoglucanase</fullName>
    </alternativeName>
</protein>
<evidence type="ECO:0000256" key="12">
    <source>
        <dbReference type="SAM" id="SignalP"/>
    </source>
</evidence>
<evidence type="ECO:0000256" key="11">
    <source>
        <dbReference type="RuleBase" id="RU004336"/>
    </source>
</evidence>
<dbReference type="EMBL" id="BTGU01000033">
    <property type="protein sequence ID" value="GMN50236.1"/>
    <property type="molecule type" value="Genomic_DNA"/>
</dbReference>
<dbReference type="AlphaFoldDB" id="A0AA88ASX9"/>
<evidence type="ECO:0000256" key="9">
    <source>
        <dbReference type="ARBA" id="ARBA00033417"/>
    </source>
</evidence>
<gene>
    <name evidence="14" type="ORF">TIFTF001_019392</name>
</gene>
<comment type="similarity">
    <text evidence="2 10">Belongs to the glycosyl hydrolase 17 family.</text>
</comment>
<dbReference type="SUPFAM" id="SSF51445">
    <property type="entry name" value="(Trans)glycosidases"/>
    <property type="match status" value="1"/>
</dbReference>
<dbReference type="InterPro" id="IPR017853">
    <property type="entry name" value="GH"/>
</dbReference>
<dbReference type="Gramene" id="FCD_00000215-RA">
    <property type="protein sequence ID" value="FCD_00000215-RA:cds"/>
    <property type="gene ID" value="FCD_00000215"/>
</dbReference>
<feature type="chain" id="PRO_5041644871" description="glucan endo-1,3-beta-D-glucosidase" evidence="12">
    <location>
        <begin position="22"/>
        <end position="466"/>
    </location>
</feature>
<dbReference type="InterPro" id="IPR044965">
    <property type="entry name" value="Glyco_hydro_17_plant"/>
</dbReference>
<dbReference type="FunFam" id="3.20.20.80:FF:000005">
    <property type="entry name" value="Glucan endo-1,3-beta-glucosidase 14"/>
    <property type="match status" value="1"/>
</dbReference>
<evidence type="ECO:0000256" key="6">
    <source>
        <dbReference type="ARBA" id="ARBA00023157"/>
    </source>
</evidence>
<evidence type="ECO:0000256" key="4">
    <source>
        <dbReference type="ARBA" id="ARBA00022729"/>
    </source>
</evidence>
<keyword evidence="15" id="KW-1185">Reference proteome</keyword>
<reference evidence="14" key="1">
    <citation type="submission" date="2023-07" db="EMBL/GenBank/DDBJ databases">
        <title>draft genome sequence of fig (Ficus carica).</title>
        <authorList>
            <person name="Takahashi T."/>
            <person name="Nishimura K."/>
        </authorList>
    </citation>
    <scope>NUCLEOTIDE SEQUENCE</scope>
</reference>
<name>A0AA88ASX9_FICCA</name>
<dbReference type="Gene3D" id="1.20.58.1040">
    <property type="match status" value="1"/>
</dbReference>
<dbReference type="Pfam" id="PF07983">
    <property type="entry name" value="X8"/>
    <property type="match status" value="1"/>
</dbReference>
<dbReference type="PANTHER" id="PTHR32227">
    <property type="entry name" value="GLUCAN ENDO-1,3-BETA-GLUCOSIDASE BG1-RELATED-RELATED"/>
    <property type="match status" value="1"/>
</dbReference>
<accession>A0AA88ASX9</accession>
<evidence type="ECO:0000256" key="8">
    <source>
        <dbReference type="ARBA" id="ARBA00033335"/>
    </source>
</evidence>
<evidence type="ECO:0000313" key="15">
    <source>
        <dbReference type="Proteomes" id="UP001187192"/>
    </source>
</evidence>
<evidence type="ECO:0000256" key="7">
    <source>
        <dbReference type="ARBA" id="ARBA00023295"/>
    </source>
</evidence>
<organism evidence="14 15">
    <name type="scientific">Ficus carica</name>
    <name type="common">Common fig</name>
    <dbReference type="NCBI Taxonomy" id="3494"/>
    <lineage>
        <taxon>Eukaryota</taxon>
        <taxon>Viridiplantae</taxon>
        <taxon>Streptophyta</taxon>
        <taxon>Embryophyta</taxon>
        <taxon>Tracheophyta</taxon>
        <taxon>Spermatophyta</taxon>
        <taxon>Magnoliopsida</taxon>
        <taxon>eudicotyledons</taxon>
        <taxon>Gunneridae</taxon>
        <taxon>Pentapetalae</taxon>
        <taxon>rosids</taxon>
        <taxon>fabids</taxon>
        <taxon>Rosales</taxon>
        <taxon>Moraceae</taxon>
        <taxon>Ficeae</taxon>
        <taxon>Ficus</taxon>
    </lineage>
</organism>
<evidence type="ECO:0000259" key="13">
    <source>
        <dbReference type="SMART" id="SM00768"/>
    </source>
</evidence>
<proteinExistence type="inferred from homology"/>
<keyword evidence="6" id="KW-1015">Disulfide bond</keyword>
<feature type="signal peptide" evidence="12">
    <location>
        <begin position="1"/>
        <end position="21"/>
    </location>
</feature>
<dbReference type="SMART" id="SM00768">
    <property type="entry name" value="X8"/>
    <property type="match status" value="1"/>
</dbReference>
<dbReference type="Proteomes" id="UP001187192">
    <property type="component" value="Unassembled WGS sequence"/>
</dbReference>
<evidence type="ECO:0000256" key="10">
    <source>
        <dbReference type="RuleBase" id="RU004335"/>
    </source>
</evidence>
<dbReference type="GO" id="GO:0005975">
    <property type="term" value="P:carbohydrate metabolic process"/>
    <property type="evidence" value="ECO:0007669"/>
    <property type="project" value="InterPro"/>
</dbReference>
<dbReference type="InterPro" id="IPR012946">
    <property type="entry name" value="X8"/>
</dbReference>
<evidence type="ECO:0000313" key="14">
    <source>
        <dbReference type="EMBL" id="GMN50236.1"/>
    </source>
</evidence>
<dbReference type="Pfam" id="PF00332">
    <property type="entry name" value="Glyco_hydro_17"/>
    <property type="match status" value="1"/>
</dbReference>
<feature type="domain" description="X8" evidence="13">
    <location>
        <begin position="374"/>
        <end position="461"/>
    </location>
</feature>
<evidence type="ECO:0000256" key="5">
    <source>
        <dbReference type="ARBA" id="ARBA00022801"/>
    </source>
</evidence>
<evidence type="ECO:0000256" key="3">
    <source>
        <dbReference type="ARBA" id="ARBA00012780"/>
    </source>
</evidence>
<evidence type="ECO:0000256" key="1">
    <source>
        <dbReference type="ARBA" id="ARBA00000382"/>
    </source>
</evidence>
<sequence length="466" mass="51444">MEVGAFSLFVVLCLLTSSASAEFSAKVGVNFGQLGNNLPTTERSVELIKSLQAERVKIYDADPKILTALRNTDIQVSIMVPNEIIIDISTNQTLADQWVHTNLVPFYPDTKIRYLLVGNEIISSTTKPTWLALVPAMRKIKNALRTHRIHKVKVGTPSAMDVLQSSFPPSNGSFRSDIAGPIMKPMLQFLNRTKSFFFVDVYPYFAWANDPNNINLDYTLFQSRNITYTDPNTGLTYTNLFDQMIDALVFAMKRLGYPDIRIFIAETGWPNGGDFDQIGANIYNAATYNRNVVKKLTAKPPVGTPARPGSVLPAFIFALYNENRKPGQGTERHFGLLYPSGKNIYPIDLSGETPLSEYAPLPAPENNNPYKGKIWCVVAKEAMRGNKTELAAALSYACSQGNKTCAAIQPGGICSRPDSLVRRASFAFSSYWAQLKKAGGSCYFNGLAVQTNKDPSMGCYGLFKGE</sequence>
<evidence type="ECO:0000256" key="2">
    <source>
        <dbReference type="ARBA" id="ARBA00008773"/>
    </source>
</evidence>
<comment type="catalytic activity">
    <reaction evidence="1">
        <text>Hydrolysis of (1-&gt;3)-beta-D-glucosidic linkages in (1-&gt;3)-beta-D-glucans.</text>
        <dbReference type="EC" id="3.2.1.39"/>
    </reaction>
</comment>
<comment type="caution">
    <text evidence="14">The sequence shown here is derived from an EMBL/GenBank/DDBJ whole genome shotgun (WGS) entry which is preliminary data.</text>
</comment>